<proteinExistence type="predicted"/>
<evidence type="ECO:0000313" key="2">
    <source>
        <dbReference type="EMBL" id="MDU0343171.1"/>
    </source>
</evidence>
<evidence type="ECO:0000256" key="1">
    <source>
        <dbReference type="SAM" id="MobiDB-lite"/>
    </source>
</evidence>
<sequence length="359" mass="41686">MTVADVSKLDGEKFGKVRRLMTEGATEGERNAAKARADAMARRAGMTLNQAMSKLDSASKTRPQPAAENWTDIFRDIHRKMDDEQEAKNPGYKDRKRERQAQKERAKAERRDELLRQFGSVEALFELTSIERALYVAAEPFAKRSRGMPFFGDKPFFWTKELGGSRAFDGGKRSPESLAAIKGAWPFPDTLQGLLDEMRMWAKLRSDRQLFVDGEYNDHLEVDVRNELLEHELWKRPVENWDDMEARFAWDRFEWDRQWIDPEDHERSDNDKMERLRADFEILRKLYEGRRSASHVDPHHRNGGADTARHPGSHFRRTNADKRRDVASMLDAEPGLSDREIAKRCGVSPQTVGNVRRRR</sequence>
<feature type="compositionally biased region" description="Basic and acidic residues" evidence="1">
    <location>
        <begin position="291"/>
        <end position="300"/>
    </location>
</feature>
<dbReference type="RefSeq" id="WP_316020910.1">
    <property type="nucleotide sequence ID" value="NZ_JAWDID010000060.1"/>
</dbReference>
<evidence type="ECO:0000313" key="3">
    <source>
        <dbReference type="Proteomes" id="UP001254257"/>
    </source>
</evidence>
<feature type="compositionally biased region" description="Polar residues" evidence="1">
    <location>
        <begin position="47"/>
        <end position="62"/>
    </location>
</feature>
<reference evidence="2 3" key="1">
    <citation type="submission" date="2023-09" db="EMBL/GenBank/DDBJ databases">
        <title>Whole genome shotgun sequencing (WGS) of Bosea sp. ZW T0_25, isolated from stored onions (Allium cepa).</title>
        <authorList>
            <person name="Stoll D.A."/>
            <person name="Huch M."/>
        </authorList>
    </citation>
    <scope>NUCLEOTIDE SEQUENCE [LARGE SCALE GENOMIC DNA]</scope>
    <source>
        <strain evidence="2 3">ZW T0_25</strain>
    </source>
</reference>
<name>A0ABU3SEF8_9HYPH</name>
<accession>A0ABU3SEF8</accession>
<feature type="compositionally biased region" description="Basic and acidic residues" evidence="1">
    <location>
        <begin position="91"/>
        <end position="110"/>
    </location>
</feature>
<organism evidence="2 3">
    <name type="scientific">Bosea rubneri</name>
    <dbReference type="NCBI Taxonomy" id="3075434"/>
    <lineage>
        <taxon>Bacteria</taxon>
        <taxon>Pseudomonadati</taxon>
        <taxon>Pseudomonadota</taxon>
        <taxon>Alphaproteobacteria</taxon>
        <taxon>Hyphomicrobiales</taxon>
        <taxon>Boseaceae</taxon>
        <taxon>Bosea</taxon>
    </lineage>
</organism>
<feature type="region of interest" description="Disordered" evidence="1">
    <location>
        <begin position="291"/>
        <end position="359"/>
    </location>
</feature>
<dbReference type="Proteomes" id="UP001254257">
    <property type="component" value="Unassembled WGS sequence"/>
</dbReference>
<keyword evidence="3" id="KW-1185">Reference proteome</keyword>
<feature type="region of interest" description="Disordered" evidence="1">
    <location>
        <begin position="46"/>
        <end position="69"/>
    </location>
</feature>
<comment type="caution">
    <text evidence="2">The sequence shown here is derived from an EMBL/GenBank/DDBJ whole genome shotgun (WGS) entry which is preliminary data.</text>
</comment>
<gene>
    <name evidence="2" type="ORF">RKE40_25030</name>
</gene>
<dbReference type="EMBL" id="JAWDID010000060">
    <property type="protein sequence ID" value="MDU0343171.1"/>
    <property type="molecule type" value="Genomic_DNA"/>
</dbReference>
<feature type="region of interest" description="Disordered" evidence="1">
    <location>
        <begin position="82"/>
        <end position="110"/>
    </location>
</feature>
<protein>
    <submittedName>
        <fullName evidence="2">Helix-turn-helix domain-containing protein</fullName>
    </submittedName>
</protein>